<dbReference type="InterPro" id="IPR003797">
    <property type="entry name" value="DegV"/>
</dbReference>
<dbReference type="InterPro" id="IPR043168">
    <property type="entry name" value="DegV_C"/>
</dbReference>
<dbReference type="InterPro" id="IPR050270">
    <property type="entry name" value="DegV_domain_contain"/>
</dbReference>
<dbReference type="GO" id="GO:0008289">
    <property type="term" value="F:lipid binding"/>
    <property type="evidence" value="ECO:0007669"/>
    <property type="project" value="UniProtKB-KW"/>
</dbReference>
<dbReference type="Gene3D" id="3.30.1180.10">
    <property type="match status" value="1"/>
</dbReference>
<proteinExistence type="predicted"/>
<dbReference type="NCBIfam" id="TIGR00762">
    <property type="entry name" value="DegV"/>
    <property type="match status" value="1"/>
</dbReference>
<dbReference type="PANTHER" id="PTHR33434">
    <property type="entry name" value="DEGV DOMAIN-CONTAINING PROTEIN DR_1986-RELATED"/>
    <property type="match status" value="1"/>
</dbReference>
<dbReference type="PANTHER" id="PTHR33434:SF3">
    <property type="entry name" value="DEGV DOMAIN-CONTAINING PROTEIN YITS"/>
    <property type="match status" value="1"/>
</dbReference>
<comment type="function">
    <text evidence="1">May bind long-chain fatty acids, such as palmitate, and may play a role in lipid transport or fatty acid metabolism.</text>
</comment>
<evidence type="ECO:0000256" key="3">
    <source>
        <dbReference type="SAM" id="Phobius"/>
    </source>
</evidence>
<feature type="transmembrane region" description="Helical" evidence="3">
    <location>
        <begin position="258"/>
        <end position="281"/>
    </location>
</feature>
<organism evidence="4">
    <name type="scientific">Proteinivorax tanatarense</name>
    <dbReference type="NCBI Taxonomy" id="1260629"/>
    <lineage>
        <taxon>Bacteria</taxon>
        <taxon>Bacillati</taxon>
        <taxon>Bacillota</taxon>
        <taxon>Clostridia</taxon>
        <taxon>Eubacteriales</taxon>
        <taxon>Proteinivoracaceae</taxon>
        <taxon>Proteinivorax</taxon>
    </lineage>
</organism>
<dbReference type="EMBL" id="CP158367">
    <property type="protein sequence ID" value="XBX75607.1"/>
    <property type="molecule type" value="Genomic_DNA"/>
</dbReference>
<dbReference type="RefSeq" id="WP_350344350.1">
    <property type="nucleotide sequence ID" value="NZ_CP158367.1"/>
</dbReference>
<dbReference type="Pfam" id="PF02645">
    <property type="entry name" value="DegV"/>
    <property type="match status" value="1"/>
</dbReference>
<evidence type="ECO:0000256" key="2">
    <source>
        <dbReference type="ARBA" id="ARBA00023121"/>
    </source>
</evidence>
<evidence type="ECO:0000256" key="1">
    <source>
        <dbReference type="ARBA" id="ARBA00003238"/>
    </source>
</evidence>
<gene>
    <name evidence="4" type="ORF">PRVXT_000746</name>
</gene>
<keyword evidence="3" id="KW-0472">Membrane</keyword>
<keyword evidence="3" id="KW-1133">Transmembrane helix</keyword>
<dbReference type="SUPFAM" id="SSF82549">
    <property type="entry name" value="DAK1/DegV-like"/>
    <property type="match status" value="1"/>
</dbReference>
<keyword evidence="2" id="KW-0446">Lipid-binding</keyword>
<dbReference type="AlphaFoldDB" id="A0AAU7VNG6"/>
<sequence length="291" mass="32384">MSVKIITDSASDIPEHIAIKHDIEVIPLIVNLDNKEYLDGETIQPKEVYQAIRSGKMPSSTQIPPKAFEKVFENYAKKDRECIYIAFSSKLSGTCQTGKMVAEKINEKYKKKLIYVHDTFCGAIGQGLIVKEAAKLAQNDIAINKILDVISFKSKHMEHIFTIDDLNHLHKGGRLSQGEAFLGSILKIKPILHVQKGEMIPFEKVRGKTKALKRIVEIMEERGSQIKDQTIGISHADDLKTALRLKEMIKEKFGCEKFLVNIVGGVLSCHIGLGGVAVFFLNEKPSGNIGV</sequence>
<keyword evidence="3" id="KW-0812">Transmembrane</keyword>
<protein>
    <submittedName>
        <fullName evidence="4">DegV family protein</fullName>
    </submittedName>
</protein>
<evidence type="ECO:0000313" key="4">
    <source>
        <dbReference type="EMBL" id="XBX75607.1"/>
    </source>
</evidence>
<dbReference type="Gene3D" id="3.40.50.10170">
    <property type="match status" value="1"/>
</dbReference>
<name>A0AAU7VNG6_9FIRM</name>
<accession>A0AAU7VNG6</accession>
<reference evidence="4" key="2">
    <citation type="submission" date="2024-06" db="EMBL/GenBank/DDBJ databases">
        <authorList>
            <person name="Petrova K.O."/>
            <person name="Toshchakov S.V."/>
            <person name="Boltjanskaja Y.V."/>
            <person name="Kevbrin V."/>
        </authorList>
    </citation>
    <scope>NUCLEOTIDE SEQUENCE</scope>
    <source>
        <strain evidence="4">Z-910T</strain>
    </source>
</reference>
<dbReference type="PROSITE" id="PS51482">
    <property type="entry name" value="DEGV"/>
    <property type="match status" value="1"/>
</dbReference>
<reference evidence="4" key="1">
    <citation type="journal article" date="2013" name="Extremophiles">
        <title>Proteinivorax tanatarense gen. nov., sp. nov., an anaerobic, haloalkaliphilic, proteolytic bacterium isolated from a decaying algal bloom, and proposal of Proteinivoraceae fam. nov.</title>
        <authorList>
            <person name="Kevbrin V."/>
            <person name="Boltyanskaya Y."/>
            <person name="Zhilina T."/>
            <person name="Kolganova T."/>
            <person name="Lavrentjeva E."/>
            <person name="Kuznetsov B."/>
        </authorList>
    </citation>
    <scope>NUCLEOTIDE SEQUENCE</scope>
    <source>
        <strain evidence="4">Z-910T</strain>
    </source>
</reference>